<dbReference type="Gene3D" id="3.40.50.300">
    <property type="entry name" value="P-loop containing nucleotide triphosphate hydrolases"/>
    <property type="match status" value="1"/>
</dbReference>
<evidence type="ECO:0000313" key="2">
    <source>
        <dbReference type="Proteomes" id="UP000515847"/>
    </source>
</evidence>
<dbReference type="RefSeq" id="WP_034422176.1">
    <property type="nucleotide sequence ID" value="NZ_CP045798.1"/>
</dbReference>
<sequence>MKLHILCGIPGSGKSTLGTRLPGYIVSTDSLRKFLWNYEAIVQHDTLVFTLAEKIIAYLLSKGNGKCPLM</sequence>
<organism evidence="1 2">
    <name type="scientific">Thermanaerosceptrum fracticalcis</name>
    <dbReference type="NCBI Taxonomy" id="1712410"/>
    <lineage>
        <taxon>Bacteria</taxon>
        <taxon>Bacillati</taxon>
        <taxon>Bacillota</taxon>
        <taxon>Clostridia</taxon>
        <taxon>Eubacteriales</taxon>
        <taxon>Peptococcaceae</taxon>
        <taxon>Thermanaerosceptrum</taxon>
    </lineage>
</organism>
<dbReference type="AlphaFoldDB" id="A0A7G6E2X8"/>
<dbReference type="OrthoDB" id="9805698at2"/>
<dbReference type="InterPro" id="IPR027417">
    <property type="entry name" value="P-loop_NTPase"/>
</dbReference>
<name>A0A7G6E2X8_THEFR</name>
<proteinExistence type="predicted"/>
<dbReference type="SUPFAM" id="SSF52540">
    <property type="entry name" value="P-loop containing nucleoside triphosphate hydrolases"/>
    <property type="match status" value="1"/>
</dbReference>
<dbReference type="Proteomes" id="UP000515847">
    <property type="component" value="Chromosome"/>
</dbReference>
<dbReference type="EMBL" id="CP045798">
    <property type="protein sequence ID" value="QNB46432.1"/>
    <property type="molecule type" value="Genomic_DNA"/>
</dbReference>
<dbReference type="Pfam" id="PF13671">
    <property type="entry name" value="AAA_33"/>
    <property type="match status" value="1"/>
</dbReference>
<gene>
    <name evidence="1" type="ORF">BR63_08975</name>
</gene>
<accession>A0A7G6E2X8</accession>
<keyword evidence="2" id="KW-1185">Reference proteome</keyword>
<protein>
    <recommendedName>
        <fullName evidence="3">AAA family ATPase</fullName>
    </recommendedName>
</protein>
<reference evidence="1 2" key="1">
    <citation type="journal article" date="2019" name="Front. Microbiol.">
        <title>Thermoanaerosceptrum fracticalcis gen. nov. sp. nov., a Novel Fumarate-Fermenting Microorganism From a Deep Fractured Carbonate Aquifer of the US Great Basin.</title>
        <authorList>
            <person name="Hamilton-Brehm S.D."/>
            <person name="Stewart L.E."/>
            <person name="Zavarin M."/>
            <person name="Caldwell M."/>
            <person name="Lawson P.A."/>
            <person name="Onstott T.C."/>
            <person name="Grzymski J."/>
            <person name="Neveux I."/>
            <person name="Lollar B.S."/>
            <person name="Russell C.E."/>
            <person name="Moser D.P."/>
        </authorList>
    </citation>
    <scope>NUCLEOTIDE SEQUENCE [LARGE SCALE GENOMIC DNA]</scope>
    <source>
        <strain evidence="1 2">DRI-13</strain>
    </source>
</reference>
<evidence type="ECO:0000313" key="1">
    <source>
        <dbReference type="EMBL" id="QNB46432.1"/>
    </source>
</evidence>
<evidence type="ECO:0008006" key="3">
    <source>
        <dbReference type="Google" id="ProtNLM"/>
    </source>
</evidence>
<dbReference type="KEGG" id="tfr:BR63_08975"/>